<feature type="domain" description="DEK-C" evidence="19">
    <location>
        <begin position="1732"/>
        <end position="1788"/>
    </location>
</feature>
<evidence type="ECO:0000259" key="19">
    <source>
        <dbReference type="PROSITE" id="PS51998"/>
    </source>
</evidence>
<evidence type="ECO:0000256" key="13">
    <source>
        <dbReference type="ARBA" id="ARBA00060871"/>
    </source>
</evidence>
<dbReference type="InterPro" id="IPR036400">
    <property type="entry name" value="Cyt_B5-like_heme/steroid_sf"/>
</dbReference>
<dbReference type="Gene3D" id="3.10.120.10">
    <property type="entry name" value="Cytochrome b5-like heme/steroid binding domain"/>
    <property type="match status" value="1"/>
</dbReference>
<dbReference type="FunFam" id="3.90.1280.20:FF:000004">
    <property type="entry name" value="Chloride channel protein"/>
    <property type="match status" value="1"/>
</dbReference>
<protein>
    <recommendedName>
        <fullName evidence="15">Chloride channel protein</fullName>
    </recommendedName>
</protein>
<gene>
    <name evidence="20" type="ORF">G7Y89_g11790</name>
</gene>
<dbReference type="SMART" id="SM01117">
    <property type="entry name" value="Cyt-b5"/>
    <property type="match status" value="2"/>
</dbReference>
<feature type="domain" description="CBS" evidence="18">
    <location>
        <begin position="2301"/>
        <end position="2361"/>
    </location>
</feature>
<comment type="catalytic activity">
    <reaction evidence="12">
        <text>[(1-&gt;4)-N-acetyl-beta-D-glucosaminyl](n) + UDP-N-acetyl-alpha-D-glucosamine = [(1-&gt;4)-N-acetyl-beta-D-glucosaminyl](n+1) + UDP + H(+)</text>
        <dbReference type="Rhea" id="RHEA:16637"/>
        <dbReference type="Rhea" id="RHEA-COMP:9593"/>
        <dbReference type="Rhea" id="RHEA-COMP:9595"/>
        <dbReference type="ChEBI" id="CHEBI:15378"/>
        <dbReference type="ChEBI" id="CHEBI:17029"/>
        <dbReference type="ChEBI" id="CHEBI:57705"/>
        <dbReference type="ChEBI" id="CHEBI:58223"/>
        <dbReference type="EC" id="2.4.1.16"/>
    </reaction>
    <physiologicalReaction direction="left-to-right" evidence="12">
        <dbReference type="Rhea" id="RHEA:16638"/>
    </physiologicalReaction>
</comment>
<dbReference type="PROSITE" id="PS51371">
    <property type="entry name" value="CBS"/>
    <property type="match status" value="2"/>
</dbReference>
<feature type="transmembrane region" description="Helical" evidence="15">
    <location>
        <begin position="1048"/>
        <end position="1069"/>
    </location>
</feature>
<dbReference type="InterPro" id="IPR001807">
    <property type="entry name" value="ClC"/>
</dbReference>
<organism evidence="20 21">
    <name type="scientific">Cudoniella acicularis</name>
    <dbReference type="NCBI Taxonomy" id="354080"/>
    <lineage>
        <taxon>Eukaryota</taxon>
        <taxon>Fungi</taxon>
        <taxon>Dikarya</taxon>
        <taxon>Ascomycota</taxon>
        <taxon>Pezizomycotina</taxon>
        <taxon>Leotiomycetes</taxon>
        <taxon>Helotiales</taxon>
        <taxon>Tricladiaceae</taxon>
        <taxon>Cudoniella</taxon>
    </lineage>
</organism>
<feature type="transmembrane region" description="Helical" evidence="15">
    <location>
        <begin position="1474"/>
        <end position="1493"/>
    </location>
</feature>
<dbReference type="Pfam" id="PF00654">
    <property type="entry name" value="Voltage_CLC"/>
    <property type="match status" value="1"/>
</dbReference>
<dbReference type="FunFam" id="1.10.3080.10:FF:000011">
    <property type="entry name" value="Chloride channel protein"/>
    <property type="match status" value="1"/>
</dbReference>
<dbReference type="Gene3D" id="3.10.580.20">
    <property type="match status" value="1"/>
</dbReference>
<feature type="transmembrane region" description="Helical" evidence="15">
    <location>
        <begin position="2053"/>
        <end position="2073"/>
    </location>
</feature>
<dbReference type="GO" id="GO:0006878">
    <property type="term" value="P:intracellular copper ion homeostasis"/>
    <property type="evidence" value="ECO:0007669"/>
    <property type="project" value="TreeGrafter"/>
</dbReference>
<evidence type="ECO:0000256" key="9">
    <source>
        <dbReference type="ARBA" id="ARBA00023136"/>
    </source>
</evidence>
<dbReference type="Proteomes" id="UP000566819">
    <property type="component" value="Unassembled WGS sequence"/>
</dbReference>
<evidence type="ECO:0000256" key="15">
    <source>
        <dbReference type="RuleBase" id="RU361221"/>
    </source>
</evidence>
<keyword evidence="5" id="KW-0808">Transferase</keyword>
<dbReference type="SMART" id="SM00242">
    <property type="entry name" value="MYSc"/>
    <property type="match status" value="1"/>
</dbReference>
<dbReference type="InterPro" id="IPR027417">
    <property type="entry name" value="P-loop_NTPase"/>
</dbReference>
<feature type="domain" description="Cytochrome b5 heme-binding" evidence="17">
    <location>
        <begin position="810"/>
        <end position="870"/>
    </location>
</feature>
<sequence>MAGNNRMSMYSTTSSAAGGPRNVNSVAQQSTQVSTTTLLNAVHSIYTSSQPYRLDASTSLVVNTWLTASQADHEGRTGGTVDSALSARAWEHARRRAEDGCIILGSLHQSSPSVLVPFLGTLPMSIPSSLYTALNALWPFIHTVSPHNPSTPRHSALGVTLTLTLAGNLTAAKLALSEGGIDTVKGFLNIPAEAGYRAFDVFYYLLTSASTPAEREFLGLKQASNYALLAKSGTYDPPSYLPTADDAAAADDFRAALKEIGIKGSAHRNLISILAGLLKLGDTLSFNLDGEALEEVCEDVGGLLGLEPDVLVHQCTTAERETLIGGLYEALVDWIIVKANDSIASEMQRIRDGDSSSDGGPGARTPNTDEDNGDTVCITVLEVPDPSLGKAAAMRGVFDDTQGINLEMKEDGVEVVAAGSSVLREMQNAVSEVGPDLGIMTGPAGREREHERERREVVLEKVGREGEEDGFLKKILFPIEGQGVNLGREGRIDLPAILGSSRVWYHLALHPTDESPASLAAHPSTTSAWSAGTVSRQLRAWRLPEWANRRNKNLDFTADFDLEEFCQRYSLLGCKDGRDGVESWILERGWSNGEVVVGTERIWMRESAWWEAEGMLDLKPADGGFNQMGGILGIEPLDTGYSSGQNGSGFFPPPNELTPQGSRDQLIERQQSSANIARSTLGPARSIAPSRNVSAGDYGLGFKGDDTKGQVYYTNALGQLVDNMDPELAEPKTIETNSVTASRRIWVAIVWALTFWIPSFLLRYIGRMKRPDVRMAWREKLVLVFIIFIINATIIFWIIEFGNILCPNQNKAWDQTEVSGHQGESDFWVSIHGKVYDISKFWRTQHSDTAIQTTSDLMLPFAGMNLDEYFVPPLYLACRGLVLDQSMTLLANNTPTMPEGIHTSGPLQPYINSKLHDDDWYGTYFLPKIQEYYIADLVTSKGVIQSEGQNENHYWFILNGQIFDLTDYYHTLDVEGNLASFQFIDSTVSSIIKGNPGTDITSQWNSNYNNANATQRTLLTNTLTCFQNSFYVGIPDFRKSFKCQFNNYFLLAFTVVLGAVILVKFLAALQFGSKKRPQPQDKFVICQVPAYTEGEDSLRKALDSLTALQYDNKRKLICVICDGMIVGGGNDRPTPKIVLDILGVDPKIDPPALPFKSVGESSEQLNYGKVYSGLYEYEGNVVPYIVVVKVGKESEQSKSKPGNRGKRDSQILLMSFLNRVHHRSPMNPLELEMFHQINNIIGVDPELYEYLLMIDADTSVREDSLNRLVAACANNAKIAGICGETSLENEERSWWTMIQVYEYFISHHLAKAFESLFGSVTCLPGCFTMYRLRTADKGKPLIVSDAIIHEYSDCNVDTLHKKNLLSLGEDRYLTTLMTKHFPQMSYKFIPDAYASTAAPETWSVLLSQRRRWINSTIHNLVELVRLKEMCGFCCFSMRFVVFIDLFGTIILPATCGYLGYLIYRVATHTGQFPLISLILLAAVYGLQALVFILKRQWQHVGWMIIYMLAFPIYSFVLPVYSFWNQDNFSWGNTRIVIGEKGDKQVVAIDDEGFDPRSIPLQRWDDYATANNLPGRRGVPVEKTYDNYEEQYEMDDMKSMYSSVKPASTILTGFPGRSGQYMPPQSPAFGGVRQSVYSTAPYADHGRQQSMMSLGGGLQDRAASPYQDYPQTHSQRPSMAMMPSSDNLLGSQPGGLPTSQSRMGFSGGARTPMGHEAAMRPVSQFDFQRGNSGPDDMMIVEAIQSCLREVDLDTVTKKQVRALVEQRLQTELTGERRTFLDRMIDSELANILQNDESVANRVMNSRSSSFQVPTSGHLRRPSVSSRLSFALSSAEQGDAAIQPTVAEHQITEEIEEIKRYEVGCDIFVNASSDWVQDAAKEQAIFALTSASLVRGFAPYAAGSGISEIKCIIAGFVMKGFLGFWTLVIKSVALPLAIASGLSVGKEGPSVHYAVCTGNVISRLFEKYKRNAAKTREILSACAAAGVAVAFGSPIGGVLFSLEEMSSYFPLKTMWRSYFCALVATAMLSMMNPFRTGQLVMFQVRYDREWHFFEVLFYIIIGIFGGLYGAFVIKWNLRAQAFRKKYLTKYAVLEATLLATGTAIICYPNMFLRIDMTESMEILFLECEGAEDYNGICDSENRWKMVISLALATIIRVFLVIISYGCKVPAGIFVPSMAIGASFGRTVGILVQALHEAYPASVFFSACQPDVPCITPGTYAFLGAAAALSGIMHITVSVVVIMFELTGALTYILPTMIVVGVTKAVSEMFGKGGIADRMIWFSGFPFLDNKEEHTFGVPVSQVMTNEVVALPTTGLTMTQVEQLLKEDKYQGFPIVEDLGSKTLVGYIGRTELRYAIDRMKRDRSISPTAKCHFSLPSSLNPMTPTTPAPLTPFEGMASSAVDFSRFIDPTPVTCHPRLPLETVMELFRKIGPRVILIEHRGRLTGLVTVKDCLKYQFKVEASENPRDDSRLIESQERLWGVLKKSAIWVSDQVNHVSRGKIRLGGDSQDPALRSPPRGHTGPTSYMMEGTEDDVDVDVDDGVELEDR</sequence>
<dbReference type="InterPro" id="IPR001609">
    <property type="entry name" value="Myosin_head_motor_dom-like"/>
</dbReference>
<evidence type="ECO:0000256" key="2">
    <source>
        <dbReference type="ARBA" id="ARBA00022448"/>
    </source>
</evidence>
<feature type="transmembrane region" description="Helical" evidence="15">
    <location>
        <begin position="1500"/>
        <end position="1523"/>
    </location>
</feature>
<dbReference type="Gene3D" id="3.90.1280.20">
    <property type="match status" value="1"/>
</dbReference>
<evidence type="ECO:0000256" key="12">
    <source>
        <dbReference type="ARBA" id="ARBA00049510"/>
    </source>
</evidence>
<dbReference type="PANTHER" id="PTHR45711">
    <property type="entry name" value="CHLORIDE CHANNEL PROTEIN"/>
    <property type="match status" value="1"/>
</dbReference>
<dbReference type="Pfam" id="PF08766">
    <property type="entry name" value="DEK_C"/>
    <property type="match status" value="1"/>
</dbReference>
<dbReference type="Gene3D" id="1.20.120.720">
    <property type="entry name" value="Myosin VI head, motor domain, U50 subdomain"/>
    <property type="match status" value="1"/>
</dbReference>
<dbReference type="PROSITE" id="PS51998">
    <property type="entry name" value="DEK_C"/>
    <property type="match status" value="1"/>
</dbReference>
<keyword evidence="2 15" id="KW-0813">Transport</keyword>
<dbReference type="CDD" id="cd03684">
    <property type="entry name" value="ClC_3_like"/>
    <property type="match status" value="1"/>
</dbReference>
<evidence type="ECO:0000256" key="11">
    <source>
        <dbReference type="ARBA" id="ARBA00023214"/>
    </source>
</evidence>
<dbReference type="GO" id="GO:0006879">
    <property type="term" value="P:intracellular iron ion homeostasis"/>
    <property type="evidence" value="ECO:0007669"/>
    <property type="project" value="TreeGrafter"/>
</dbReference>
<comment type="subcellular location">
    <subcellularLocation>
        <location evidence="1">Cell membrane</location>
        <topology evidence="1">Multi-pass membrane protein</topology>
    </subcellularLocation>
    <subcellularLocation>
        <location evidence="15">Membrane</location>
        <topology evidence="15">Multi-pass membrane protein</topology>
    </subcellularLocation>
</comment>
<feature type="compositionally biased region" description="Acidic residues" evidence="16">
    <location>
        <begin position="2527"/>
        <end position="2545"/>
    </location>
</feature>
<evidence type="ECO:0000256" key="4">
    <source>
        <dbReference type="ARBA" id="ARBA00022676"/>
    </source>
</evidence>
<dbReference type="GO" id="GO:0005794">
    <property type="term" value="C:Golgi apparatus"/>
    <property type="evidence" value="ECO:0007669"/>
    <property type="project" value="TreeGrafter"/>
</dbReference>
<dbReference type="PANTHER" id="PTHR45711:SF9">
    <property type="entry name" value="ANION_PROTON EXCHANGE TRANSPORTER GEF1"/>
    <property type="match status" value="1"/>
</dbReference>
<evidence type="ECO:0000313" key="20">
    <source>
        <dbReference type="EMBL" id="KAF4626369.1"/>
    </source>
</evidence>
<dbReference type="Gene3D" id="1.10.3080.10">
    <property type="entry name" value="Clc chloride channel"/>
    <property type="match status" value="1"/>
</dbReference>
<keyword evidence="10" id="KW-0325">Glycoprotein</keyword>
<evidence type="ECO:0000256" key="5">
    <source>
        <dbReference type="ARBA" id="ARBA00022679"/>
    </source>
</evidence>
<dbReference type="SMART" id="SM00116">
    <property type="entry name" value="CBS"/>
    <property type="match status" value="2"/>
</dbReference>
<dbReference type="Pfam" id="PF00173">
    <property type="entry name" value="Cyt-b5"/>
    <property type="match status" value="1"/>
</dbReference>
<feature type="transmembrane region" description="Helical" evidence="15">
    <location>
        <begin position="1976"/>
        <end position="2000"/>
    </location>
</feature>
<dbReference type="InterPro" id="IPR046342">
    <property type="entry name" value="CBS_dom_sf"/>
</dbReference>
<dbReference type="GO" id="GO:0005886">
    <property type="term" value="C:plasma membrane"/>
    <property type="evidence" value="ECO:0007669"/>
    <property type="project" value="UniProtKB-SubCell"/>
</dbReference>
<keyword evidence="9 15" id="KW-0472">Membrane</keyword>
<dbReference type="GO" id="GO:0005524">
    <property type="term" value="F:ATP binding"/>
    <property type="evidence" value="ECO:0007669"/>
    <property type="project" value="InterPro"/>
</dbReference>
<dbReference type="PROSITE" id="PS50255">
    <property type="entry name" value="CYTOCHROME_B5_2"/>
    <property type="match status" value="1"/>
</dbReference>
<evidence type="ECO:0000256" key="10">
    <source>
        <dbReference type="ARBA" id="ARBA00023180"/>
    </source>
</evidence>
<keyword evidence="14" id="KW-0129">CBS domain</keyword>
<dbReference type="SUPFAM" id="SSF109715">
    <property type="entry name" value="DEK C-terminal domain"/>
    <property type="match status" value="1"/>
</dbReference>
<feature type="transmembrane region" description="Helical" evidence="15">
    <location>
        <begin position="2170"/>
        <end position="2192"/>
    </location>
</feature>
<dbReference type="SUPFAM" id="SSF54631">
    <property type="entry name" value="CBS-domain pair"/>
    <property type="match status" value="1"/>
</dbReference>
<dbReference type="OrthoDB" id="370884at2759"/>
<name>A0A8H4W0B1_9HELO</name>
<keyword evidence="11 15" id="KW-0868">Chloride</keyword>
<dbReference type="EMBL" id="JAAMPI010001165">
    <property type="protein sequence ID" value="KAF4626369.1"/>
    <property type="molecule type" value="Genomic_DNA"/>
</dbReference>
<keyword evidence="3" id="KW-1003">Cell membrane</keyword>
<feature type="region of interest" description="Disordered" evidence="16">
    <location>
        <begin position="1"/>
        <end position="28"/>
    </location>
</feature>
<feature type="compositionally biased region" description="Polar residues" evidence="16">
    <location>
        <begin position="1"/>
        <end position="16"/>
    </location>
</feature>
<feature type="domain" description="CBS" evidence="18">
    <location>
        <begin position="2405"/>
        <end position="2460"/>
    </location>
</feature>
<keyword evidence="21" id="KW-1185">Reference proteome</keyword>
<dbReference type="FunFam" id="1.10.10.820:FF:000010">
    <property type="entry name" value="Chitin synthase 6"/>
    <property type="match status" value="1"/>
</dbReference>
<dbReference type="Gene3D" id="1.10.10.820">
    <property type="match status" value="1"/>
</dbReference>
<comment type="similarity">
    <text evidence="15">Belongs to the chloride channel (TC 2.A.49) family.</text>
</comment>
<dbReference type="GO" id="GO:0016459">
    <property type="term" value="C:myosin complex"/>
    <property type="evidence" value="ECO:0007669"/>
    <property type="project" value="InterPro"/>
</dbReference>
<dbReference type="FunFam" id="3.10.120.10:FF:000014">
    <property type="entry name" value="Chitin synthase 6"/>
    <property type="match status" value="1"/>
</dbReference>
<comment type="similarity">
    <text evidence="13">Belongs to the chitin synthase family. Class V subfamily.</text>
</comment>
<evidence type="ECO:0000256" key="7">
    <source>
        <dbReference type="ARBA" id="ARBA00022989"/>
    </source>
</evidence>
<keyword evidence="6 15" id="KW-0812">Transmembrane</keyword>
<reference evidence="20 21" key="1">
    <citation type="submission" date="2020-03" db="EMBL/GenBank/DDBJ databases">
        <title>Draft Genome Sequence of Cudoniella acicularis.</title>
        <authorList>
            <person name="Buettner E."/>
            <person name="Kellner H."/>
        </authorList>
    </citation>
    <scope>NUCLEOTIDE SEQUENCE [LARGE SCALE GENOMIC DNA]</scope>
    <source>
        <strain evidence="20 21">DSM 108380</strain>
    </source>
</reference>
<evidence type="ECO:0000256" key="1">
    <source>
        <dbReference type="ARBA" id="ARBA00004651"/>
    </source>
</evidence>
<feature type="region of interest" description="Disordered" evidence="16">
    <location>
        <begin position="1646"/>
        <end position="1713"/>
    </location>
</feature>
<keyword evidence="4" id="KW-0328">Glycosyltransferase</keyword>
<dbReference type="InterPro" id="IPR000644">
    <property type="entry name" value="CBS_dom"/>
</dbReference>
<dbReference type="CDD" id="cd04591">
    <property type="entry name" value="CBS_pair_voltage-gated_CLC_euk_bac"/>
    <property type="match status" value="1"/>
</dbReference>
<evidence type="ECO:0000256" key="3">
    <source>
        <dbReference type="ARBA" id="ARBA00022475"/>
    </source>
</evidence>
<evidence type="ECO:0000259" key="17">
    <source>
        <dbReference type="PROSITE" id="PS50255"/>
    </source>
</evidence>
<dbReference type="SUPFAM" id="SSF55856">
    <property type="entry name" value="Cytochrome b5-like heme/steroid binding domain"/>
    <property type="match status" value="1"/>
</dbReference>
<dbReference type="GO" id="GO:0005783">
    <property type="term" value="C:endoplasmic reticulum"/>
    <property type="evidence" value="ECO:0007669"/>
    <property type="project" value="TreeGrafter"/>
</dbReference>
<dbReference type="Pfam" id="PF00571">
    <property type="entry name" value="CBS"/>
    <property type="match status" value="2"/>
</dbReference>
<dbReference type="InterPro" id="IPR001199">
    <property type="entry name" value="Cyt_B5-like_heme/steroid-bd"/>
</dbReference>
<dbReference type="GO" id="GO:0004100">
    <property type="term" value="F:chitin synthase activity"/>
    <property type="evidence" value="ECO:0007669"/>
    <property type="project" value="UniProtKB-EC"/>
</dbReference>
<proteinExistence type="inferred from homology"/>
<dbReference type="SUPFAM" id="SSF52540">
    <property type="entry name" value="P-loop containing nucleoside triphosphate hydrolases"/>
    <property type="match status" value="1"/>
</dbReference>
<dbReference type="GO" id="GO:0005769">
    <property type="term" value="C:early endosome"/>
    <property type="evidence" value="ECO:0007669"/>
    <property type="project" value="TreeGrafter"/>
</dbReference>
<feature type="region of interest" description="Disordered" evidence="16">
    <location>
        <begin position="2497"/>
        <end position="2545"/>
    </location>
</feature>
<dbReference type="InterPro" id="IPR014876">
    <property type="entry name" value="DEK_C"/>
</dbReference>
<feature type="transmembrane region" description="Helical" evidence="15">
    <location>
        <begin position="1439"/>
        <end position="1462"/>
    </location>
</feature>
<dbReference type="Pfam" id="PF03142">
    <property type="entry name" value="Chitin_synth_2"/>
    <property type="match status" value="1"/>
</dbReference>
<feature type="transmembrane region" description="Helical" evidence="15">
    <location>
        <begin position="2143"/>
        <end position="2163"/>
    </location>
</feature>
<accession>A0A8H4W0B1</accession>
<comment type="caution">
    <text evidence="20">The sequence shown here is derived from an EMBL/GenBank/DDBJ whole genome shotgun (WGS) entry which is preliminary data.</text>
</comment>
<evidence type="ECO:0000259" key="18">
    <source>
        <dbReference type="PROSITE" id="PS51371"/>
    </source>
</evidence>
<dbReference type="PRINTS" id="PR00762">
    <property type="entry name" value="CLCHANNEL"/>
</dbReference>
<dbReference type="GO" id="GO:0003774">
    <property type="term" value="F:cytoskeletal motor activity"/>
    <property type="evidence" value="ECO:0007669"/>
    <property type="project" value="InterPro"/>
</dbReference>
<evidence type="ECO:0000256" key="16">
    <source>
        <dbReference type="SAM" id="MobiDB-lite"/>
    </source>
</evidence>
<keyword evidence="7 15" id="KW-1133">Transmembrane helix</keyword>
<feature type="region of interest" description="Disordered" evidence="16">
    <location>
        <begin position="348"/>
        <end position="374"/>
    </location>
</feature>
<evidence type="ECO:0000256" key="8">
    <source>
        <dbReference type="ARBA" id="ARBA00023065"/>
    </source>
</evidence>
<evidence type="ECO:0000256" key="14">
    <source>
        <dbReference type="PROSITE-ProRule" id="PRU00703"/>
    </source>
</evidence>
<evidence type="ECO:0000256" key="6">
    <source>
        <dbReference type="ARBA" id="ARBA00022692"/>
    </source>
</evidence>
<feature type="transmembrane region" description="Helical" evidence="15">
    <location>
        <begin position="2085"/>
        <end position="2108"/>
    </location>
</feature>
<feature type="transmembrane region" description="Helical" evidence="15">
    <location>
        <begin position="781"/>
        <end position="799"/>
    </location>
</feature>
<feature type="transmembrane region" description="Helical" evidence="15">
    <location>
        <begin position="2217"/>
        <end position="2241"/>
    </location>
</feature>
<dbReference type="GO" id="GO:0000324">
    <property type="term" value="C:fungal-type vacuole"/>
    <property type="evidence" value="ECO:0007669"/>
    <property type="project" value="TreeGrafter"/>
</dbReference>
<dbReference type="InterPro" id="IPR029044">
    <property type="entry name" value="Nucleotide-diphossugar_trans"/>
</dbReference>
<dbReference type="SUPFAM" id="SSF81340">
    <property type="entry name" value="Clc chloride channel"/>
    <property type="match status" value="1"/>
</dbReference>
<dbReference type="SUPFAM" id="SSF53448">
    <property type="entry name" value="Nucleotide-diphospho-sugar transferases"/>
    <property type="match status" value="1"/>
</dbReference>
<dbReference type="CDD" id="cd04190">
    <property type="entry name" value="Chitin_synth_C"/>
    <property type="match status" value="1"/>
</dbReference>
<dbReference type="Gene3D" id="1.10.10.60">
    <property type="entry name" value="Homeodomain-like"/>
    <property type="match status" value="1"/>
</dbReference>
<dbReference type="InterPro" id="IPR014743">
    <property type="entry name" value="Cl-channel_core"/>
</dbReference>
<keyword evidence="8 15" id="KW-0406">Ion transport</keyword>
<dbReference type="GO" id="GO:0005247">
    <property type="term" value="F:voltage-gated chloride channel activity"/>
    <property type="evidence" value="ECO:0007669"/>
    <property type="project" value="TreeGrafter"/>
</dbReference>
<feature type="transmembrane region" description="Helical" evidence="15">
    <location>
        <begin position="745"/>
        <end position="765"/>
    </location>
</feature>
<evidence type="ECO:0000313" key="21">
    <source>
        <dbReference type="Proteomes" id="UP000566819"/>
    </source>
</evidence>